<reference evidence="2" key="1">
    <citation type="submission" date="2020-06" db="EMBL/GenBank/DDBJ databases">
        <title>Unique genomic features of the anaerobic methanotrophic archaea.</title>
        <authorList>
            <person name="Chadwick G.L."/>
            <person name="Skennerton C.T."/>
            <person name="Laso-Perez R."/>
            <person name="Leu A.O."/>
            <person name="Speth D.R."/>
            <person name="Yu H."/>
            <person name="Morgan-Lang C."/>
            <person name="Hatzenpichler R."/>
            <person name="Goudeau D."/>
            <person name="Malmstrom R."/>
            <person name="Brazelton W.J."/>
            <person name="Woyke T."/>
            <person name="Hallam S.J."/>
            <person name="Tyson G.W."/>
            <person name="Wegener G."/>
            <person name="Boetius A."/>
            <person name="Orphan V."/>
        </authorList>
    </citation>
    <scope>NUCLEOTIDE SEQUENCE</scope>
</reference>
<keyword evidence="1" id="KW-1133">Transmembrane helix</keyword>
<proteinExistence type="predicted"/>
<feature type="transmembrane region" description="Helical" evidence="1">
    <location>
        <begin position="36"/>
        <end position="57"/>
    </location>
</feature>
<evidence type="ECO:0000313" key="2">
    <source>
        <dbReference type="EMBL" id="QNO52605.1"/>
    </source>
</evidence>
<sequence>METRDIIFSVVMVFSAFVLVYKLVYGTKESIHGDPVIVMSAVILIWMLAILFLSVGVQLRRMEEAINEKERSLRVSLQSVEEEVRNKVDAATRGLNEMREAIGKRGYR</sequence>
<dbReference type="AlphaFoldDB" id="A0A7G9YX71"/>
<gene>
    <name evidence="2" type="ORF">MBLPMMNE_00010</name>
</gene>
<keyword evidence="1" id="KW-0472">Membrane</keyword>
<accession>A0A7G9YX71</accession>
<dbReference type="EMBL" id="MT631515">
    <property type="protein sequence ID" value="QNO52605.1"/>
    <property type="molecule type" value="Genomic_DNA"/>
</dbReference>
<organism evidence="2">
    <name type="scientific">Candidatus Methanophagaceae archaeon ANME-1 ERB6</name>
    <dbReference type="NCBI Taxonomy" id="2759912"/>
    <lineage>
        <taxon>Archaea</taxon>
        <taxon>Methanobacteriati</taxon>
        <taxon>Methanobacteriota</taxon>
        <taxon>Stenosarchaea group</taxon>
        <taxon>Methanomicrobia</taxon>
        <taxon>Candidatus Methanophagales</taxon>
        <taxon>Candidatus Methanophagaceae</taxon>
    </lineage>
</organism>
<protein>
    <submittedName>
        <fullName evidence="2">Uncharacterized protein</fullName>
    </submittedName>
</protein>
<keyword evidence="1" id="KW-0812">Transmembrane</keyword>
<evidence type="ECO:0000256" key="1">
    <source>
        <dbReference type="SAM" id="Phobius"/>
    </source>
</evidence>
<feature type="transmembrane region" description="Helical" evidence="1">
    <location>
        <begin position="6"/>
        <end position="24"/>
    </location>
</feature>
<name>A0A7G9YX71_9EURY</name>